<keyword evidence="1" id="KW-1133">Transmembrane helix</keyword>
<evidence type="ECO:0000313" key="3">
    <source>
        <dbReference type="Proteomes" id="UP001209681"/>
    </source>
</evidence>
<dbReference type="RefSeq" id="WP_265423586.1">
    <property type="nucleotide sequence ID" value="NZ_JAPFPW010000001.1"/>
</dbReference>
<feature type="transmembrane region" description="Helical" evidence="1">
    <location>
        <begin position="38"/>
        <end position="58"/>
    </location>
</feature>
<proteinExistence type="predicted"/>
<organism evidence="2 3">
    <name type="scientific">Desulfobotulus pelophilus</name>
    <dbReference type="NCBI Taxonomy" id="2823377"/>
    <lineage>
        <taxon>Bacteria</taxon>
        <taxon>Pseudomonadati</taxon>
        <taxon>Thermodesulfobacteriota</taxon>
        <taxon>Desulfobacteria</taxon>
        <taxon>Desulfobacterales</taxon>
        <taxon>Desulfobacteraceae</taxon>
        <taxon>Desulfobotulus</taxon>
    </lineage>
</organism>
<dbReference type="Proteomes" id="UP001209681">
    <property type="component" value="Unassembled WGS sequence"/>
</dbReference>
<keyword evidence="1" id="KW-0472">Membrane</keyword>
<keyword evidence="3" id="KW-1185">Reference proteome</keyword>
<gene>
    <name evidence="2" type="ORF">OOT00_01840</name>
</gene>
<dbReference type="EMBL" id="JAPFPW010000001">
    <property type="protein sequence ID" value="MCW7752725.1"/>
    <property type="molecule type" value="Genomic_DNA"/>
</dbReference>
<evidence type="ECO:0000256" key="1">
    <source>
        <dbReference type="SAM" id="Phobius"/>
    </source>
</evidence>
<comment type="caution">
    <text evidence="2">The sequence shown here is derived from an EMBL/GenBank/DDBJ whole genome shotgun (WGS) entry which is preliminary data.</text>
</comment>
<reference evidence="2 3" key="1">
    <citation type="submission" date="2022-11" db="EMBL/GenBank/DDBJ databases">
        <title>Desulfobotulus tamanensis H1 sp. nov. - anaerobic, alkaliphilic, sulphate reducing bacterium isolated from terrestrial mud volcano.</title>
        <authorList>
            <person name="Frolova A."/>
            <person name="Merkel A.Y."/>
            <person name="Slobodkin A.I."/>
        </authorList>
    </citation>
    <scope>NUCLEOTIDE SEQUENCE [LARGE SCALE GENOMIC DNA]</scope>
    <source>
        <strain evidence="2 3">H1</strain>
    </source>
</reference>
<sequence>MPGQISKTRRKSCFTGGISSWYPEREGGSVARLKNRIFIFYILLFHTVMIVVCCRNSVEKLSQCSLKKEVFVDNKDSRQEKELSFPLTEVQKKEALSDKEREEELSSLLAEAKEKLKAIKEYREKMGW</sequence>
<name>A0ABT3N5I7_9BACT</name>
<keyword evidence="1" id="KW-0812">Transmembrane</keyword>
<accession>A0ABT3N5I7</accession>
<evidence type="ECO:0000313" key="2">
    <source>
        <dbReference type="EMBL" id="MCW7752725.1"/>
    </source>
</evidence>
<protein>
    <submittedName>
        <fullName evidence="2">Uncharacterized protein</fullName>
    </submittedName>
</protein>